<reference evidence="9 10" key="1">
    <citation type="submission" date="2016-07" db="EMBL/GenBank/DDBJ databases">
        <title>Pervasive Adenine N6-methylation of Active Genes in Fungi.</title>
        <authorList>
            <consortium name="DOE Joint Genome Institute"/>
            <person name="Mondo S.J."/>
            <person name="Dannebaum R.O."/>
            <person name="Kuo R.C."/>
            <person name="Labutti K."/>
            <person name="Haridas S."/>
            <person name="Kuo A."/>
            <person name="Salamov A."/>
            <person name="Ahrendt S.R."/>
            <person name="Lipzen A."/>
            <person name="Sullivan W."/>
            <person name="Andreopoulos W.B."/>
            <person name="Clum A."/>
            <person name="Lindquist E."/>
            <person name="Daum C."/>
            <person name="Ramamoorthy G.K."/>
            <person name="Gryganskyi A."/>
            <person name="Culley D."/>
            <person name="Magnuson J.K."/>
            <person name="James T.Y."/>
            <person name="O'Malley M.A."/>
            <person name="Stajich J.E."/>
            <person name="Spatafora J.W."/>
            <person name="Visel A."/>
            <person name="Grigoriev I.V."/>
        </authorList>
    </citation>
    <scope>NUCLEOTIDE SEQUENCE [LARGE SCALE GENOMIC DNA]</scope>
    <source>
        <strain evidence="9 10">JEL800</strain>
    </source>
</reference>
<keyword evidence="4 8" id="KW-0812">Transmembrane</keyword>
<dbReference type="GO" id="GO:0015093">
    <property type="term" value="F:ferrous iron transmembrane transporter activity"/>
    <property type="evidence" value="ECO:0007669"/>
    <property type="project" value="TreeGrafter"/>
</dbReference>
<evidence type="ECO:0000256" key="5">
    <source>
        <dbReference type="ARBA" id="ARBA00022989"/>
    </source>
</evidence>
<feature type="transmembrane region" description="Helical" evidence="8">
    <location>
        <begin position="250"/>
        <end position="275"/>
    </location>
</feature>
<gene>
    <name evidence="9" type="ORF">BCR33DRAFT_853416</name>
</gene>
<dbReference type="STRING" id="329046.A0A1Y2BY38"/>
<keyword evidence="3" id="KW-0406">Ion transport</keyword>
<dbReference type="AlphaFoldDB" id="A0A1Y2BY38"/>
<dbReference type="PANTHER" id="PTHR31632:SF2">
    <property type="entry name" value="PLASMA MEMBRANE IRON PERMEASE"/>
    <property type="match status" value="1"/>
</dbReference>
<evidence type="ECO:0000256" key="6">
    <source>
        <dbReference type="ARBA" id="ARBA00023136"/>
    </source>
</evidence>
<evidence type="ECO:0000256" key="3">
    <source>
        <dbReference type="ARBA" id="ARBA00022496"/>
    </source>
</evidence>
<evidence type="ECO:0000313" key="10">
    <source>
        <dbReference type="Proteomes" id="UP000193642"/>
    </source>
</evidence>
<evidence type="ECO:0000256" key="1">
    <source>
        <dbReference type="ARBA" id="ARBA00004141"/>
    </source>
</evidence>
<feature type="transmembrane region" description="Helical" evidence="8">
    <location>
        <begin position="313"/>
        <end position="333"/>
    </location>
</feature>
<protein>
    <submittedName>
        <fullName evidence="9">Iron permease FTR1</fullName>
    </submittedName>
</protein>
<dbReference type="InterPro" id="IPR004923">
    <property type="entry name" value="FTR1/Fip1/EfeU"/>
</dbReference>
<comment type="similarity">
    <text evidence="2">Belongs to the oxidase-dependent Fe transporter (OFeT) (TC 9.A.10.1) family.</text>
</comment>
<proteinExistence type="inferred from homology"/>
<comment type="subcellular location">
    <subcellularLocation>
        <location evidence="1">Membrane</location>
        <topology evidence="1">Multi-pass membrane protein</topology>
    </subcellularLocation>
</comment>
<dbReference type="PANTHER" id="PTHR31632">
    <property type="entry name" value="IRON TRANSPORTER FTH1"/>
    <property type="match status" value="1"/>
</dbReference>
<dbReference type="Proteomes" id="UP000193642">
    <property type="component" value="Unassembled WGS sequence"/>
</dbReference>
<evidence type="ECO:0000256" key="4">
    <source>
        <dbReference type="ARBA" id="ARBA00022692"/>
    </source>
</evidence>
<feature type="region of interest" description="Disordered" evidence="7">
    <location>
        <begin position="139"/>
        <end position="173"/>
    </location>
</feature>
<feature type="transmembrane region" description="Helical" evidence="8">
    <location>
        <begin position="83"/>
        <end position="105"/>
    </location>
</feature>
<dbReference type="Pfam" id="PF03239">
    <property type="entry name" value="FTR1"/>
    <property type="match status" value="2"/>
</dbReference>
<comment type="caution">
    <text evidence="9">The sequence shown here is derived from an EMBL/GenBank/DDBJ whole genome shotgun (WGS) entry which is preliminary data.</text>
</comment>
<accession>A0A1Y2BY38</accession>
<keyword evidence="3" id="KW-0410">Iron transport</keyword>
<name>A0A1Y2BY38_9FUNG</name>
<evidence type="ECO:0000256" key="8">
    <source>
        <dbReference type="SAM" id="Phobius"/>
    </source>
</evidence>
<organism evidence="9 10">
    <name type="scientific">Rhizoclosmatium globosum</name>
    <dbReference type="NCBI Taxonomy" id="329046"/>
    <lineage>
        <taxon>Eukaryota</taxon>
        <taxon>Fungi</taxon>
        <taxon>Fungi incertae sedis</taxon>
        <taxon>Chytridiomycota</taxon>
        <taxon>Chytridiomycota incertae sedis</taxon>
        <taxon>Chytridiomycetes</taxon>
        <taxon>Chytridiales</taxon>
        <taxon>Chytriomycetaceae</taxon>
        <taxon>Rhizoclosmatium</taxon>
    </lineage>
</organism>
<feature type="transmembrane region" description="Helical" evidence="8">
    <location>
        <begin position="281"/>
        <end position="301"/>
    </location>
</feature>
<dbReference type="GO" id="GO:0033573">
    <property type="term" value="C:high-affinity iron permease complex"/>
    <property type="evidence" value="ECO:0007669"/>
    <property type="project" value="InterPro"/>
</dbReference>
<keyword evidence="10" id="KW-1185">Reference proteome</keyword>
<keyword evidence="5 8" id="KW-1133">Transmembrane helix</keyword>
<keyword evidence="6 8" id="KW-0472">Membrane</keyword>
<keyword evidence="3" id="KW-0813">Transport</keyword>
<feature type="transmembrane region" description="Helical" evidence="8">
    <location>
        <begin position="395"/>
        <end position="415"/>
    </location>
</feature>
<feature type="transmembrane region" description="Helical" evidence="8">
    <location>
        <begin position="6"/>
        <end position="27"/>
    </location>
</feature>
<dbReference type="OrthoDB" id="4364at2759"/>
<evidence type="ECO:0000256" key="2">
    <source>
        <dbReference type="ARBA" id="ARBA00008333"/>
    </source>
</evidence>
<dbReference type="EMBL" id="MCGO01000039">
    <property type="protein sequence ID" value="ORY39656.1"/>
    <property type="molecule type" value="Genomic_DNA"/>
</dbReference>
<evidence type="ECO:0000313" key="9">
    <source>
        <dbReference type="EMBL" id="ORY39656.1"/>
    </source>
</evidence>
<feature type="transmembrane region" description="Helical" evidence="8">
    <location>
        <begin position="48"/>
        <end position="71"/>
    </location>
</feature>
<evidence type="ECO:0000256" key="7">
    <source>
        <dbReference type="SAM" id="MobiDB-lite"/>
    </source>
</evidence>
<sequence>MLGFSLSVFFVIFRECTEASIVLSVLLSFVERRFSHDATMSRMLARHIWLGTGSGILLSLTIGGIFLYIWFNYASNLWSSAEALWEAILQLIACILMTIMGFAFLKSDELTAKWHRKLHKALQEHNAVPEEQQVIKLKELDTGGSSNPSTKLNGANSSDGAENSIQKSPLAPTPEADYVDLQAKTTNKPNTDPELEGVRHSVAETIRGGERKSRVKRDSEAFDGRKTVVEKGDDETTSKARKKGGNGAQAFFWIPFVTVIREGLEGMLFLGGIAISEDPGHIPLAIIGALTAGLALGYAIFRAGNSMKLQTFFLSATITIFYLSSGLMAKSVWAFQKNEWNILIGSKDSDMSIYYNVQQSVWHLNCCNPDDPRQGGWQLFNALFGWQSSPTIGSVTAYIIYWFTISGVLVVMKLIDRRRARLGREKVGMKRMIKEWIASFRG</sequence>
<feature type="compositionally biased region" description="Polar residues" evidence="7">
    <location>
        <begin position="143"/>
        <end position="167"/>
    </location>
</feature>
<keyword evidence="3" id="KW-0408">Iron</keyword>